<accession>A0A9P6XR28</accession>
<dbReference type="FunFam" id="3.10.120.10:FF:000007">
    <property type="entry name" value="Sulfite oxidase, mitochondrial"/>
    <property type="match status" value="1"/>
</dbReference>
<dbReference type="EMBL" id="JAANIT010006438">
    <property type="protein sequence ID" value="KAG1530615.1"/>
    <property type="molecule type" value="Genomic_DNA"/>
</dbReference>
<evidence type="ECO:0000313" key="6">
    <source>
        <dbReference type="EMBL" id="KAG1530615.1"/>
    </source>
</evidence>
<keyword evidence="3" id="KW-0408">Iron</keyword>
<dbReference type="InterPro" id="IPR050668">
    <property type="entry name" value="Cytochrome_b5"/>
</dbReference>
<feature type="domain" description="Cytochrome b5 heme-binding" evidence="5">
    <location>
        <begin position="4"/>
        <end position="80"/>
    </location>
</feature>
<comment type="similarity">
    <text evidence="4">Belongs to the cytochrome b5 family.</text>
</comment>
<name>A0A9P6XR28_RHIOR</name>
<dbReference type="PANTHER" id="PTHR19359:SF14">
    <property type="entry name" value="CYTOCHROME B5 A"/>
    <property type="match status" value="1"/>
</dbReference>
<dbReference type="GO" id="GO:0046872">
    <property type="term" value="F:metal ion binding"/>
    <property type="evidence" value="ECO:0007669"/>
    <property type="project" value="UniProtKB-KW"/>
</dbReference>
<dbReference type="Proteomes" id="UP000717996">
    <property type="component" value="Unassembled WGS sequence"/>
</dbReference>
<dbReference type="InterPro" id="IPR001199">
    <property type="entry name" value="Cyt_B5-like_heme/steroid-bd"/>
</dbReference>
<dbReference type="SUPFAM" id="SSF55856">
    <property type="entry name" value="Cytochrome b5-like heme/steroid binding domain"/>
    <property type="match status" value="1"/>
</dbReference>
<dbReference type="Pfam" id="PF00173">
    <property type="entry name" value="Cyt-b5"/>
    <property type="match status" value="1"/>
</dbReference>
<dbReference type="GO" id="GO:0016020">
    <property type="term" value="C:membrane"/>
    <property type="evidence" value="ECO:0007669"/>
    <property type="project" value="TreeGrafter"/>
</dbReference>
<dbReference type="SMART" id="SM01117">
    <property type="entry name" value="Cyt-b5"/>
    <property type="match status" value="1"/>
</dbReference>
<dbReference type="InterPro" id="IPR036400">
    <property type="entry name" value="Cyt_B5-like_heme/steroid_sf"/>
</dbReference>
<dbReference type="GO" id="GO:0020037">
    <property type="term" value="F:heme binding"/>
    <property type="evidence" value="ECO:0007669"/>
    <property type="project" value="TreeGrafter"/>
</dbReference>
<evidence type="ECO:0000256" key="2">
    <source>
        <dbReference type="ARBA" id="ARBA00022723"/>
    </source>
</evidence>
<dbReference type="PROSITE" id="PS50255">
    <property type="entry name" value="CYTOCHROME_B5_2"/>
    <property type="match status" value="1"/>
</dbReference>
<comment type="caution">
    <text evidence="6">The sequence shown here is derived from an EMBL/GenBank/DDBJ whole genome shotgun (WGS) entry which is preliminary data.</text>
</comment>
<evidence type="ECO:0000313" key="7">
    <source>
        <dbReference type="Proteomes" id="UP000717996"/>
    </source>
</evidence>
<keyword evidence="1" id="KW-0349">Heme</keyword>
<evidence type="ECO:0000256" key="3">
    <source>
        <dbReference type="ARBA" id="ARBA00023004"/>
    </source>
</evidence>
<sequence>MPELKVFTRDEVAKHNTENDCWIIIDGAVYNVTTFAQLHPGGTQILLELGGKDVTDDFYGLHKQEVLVKYAPRLKIGTLEGEVSQAALPAFGDLSTVPYGEPSYWMGFKSAYFK</sequence>
<evidence type="ECO:0000256" key="1">
    <source>
        <dbReference type="ARBA" id="ARBA00022617"/>
    </source>
</evidence>
<dbReference type="AlphaFoldDB" id="A0A9P6XR28"/>
<dbReference type="PANTHER" id="PTHR19359">
    <property type="entry name" value="CYTOCHROME B5"/>
    <property type="match status" value="1"/>
</dbReference>
<gene>
    <name evidence="6" type="ORF">G6F51_013784</name>
</gene>
<evidence type="ECO:0000256" key="4">
    <source>
        <dbReference type="ARBA" id="ARBA00038168"/>
    </source>
</evidence>
<protein>
    <recommendedName>
        <fullName evidence="5">Cytochrome b5 heme-binding domain-containing protein</fullName>
    </recommendedName>
</protein>
<proteinExistence type="inferred from homology"/>
<organism evidence="6 7">
    <name type="scientific">Rhizopus oryzae</name>
    <name type="common">Mucormycosis agent</name>
    <name type="synonym">Rhizopus arrhizus var. delemar</name>
    <dbReference type="NCBI Taxonomy" id="64495"/>
    <lineage>
        <taxon>Eukaryota</taxon>
        <taxon>Fungi</taxon>
        <taxon>Fungi incertae sedis</taxon>
        <taxon>Mucoromycota</taxon>
        <taxon>Mucoromycotina</taxon>
        <taxon>Mucoromycetes</taxon>
        <taxon>Mucorales</taxon>
        <taxon>Mucorineae</taxon>
        <taxon>Rhizopodaceae</taxon>
        <taxon>Rhizopus</taxon>
    </lineage>
</organism>
<evidence type="ECO:0000259" key="5">
    <source>
        <dbReference type="PROSITE" id="PS50255"/>
    </source>
</evidence>
<dbReference type="OrthoDB" id="260519at2759"/>
<dbReference type="Gene3D" id="3.10.120.10">
    <property type="entry name" value="Cytochrome b5-like heme/steroid binding domain"/>
    <property type="match status" value="1"/>
</dbReference>
<reference evidence="6" key="1">
    <citation type="journal article" date="2020" name="Microb. Genom.">
        <title>Genetic diversity of clinical and environmental Mucorales isolates obtained from an investigation of mucormycosis cases among solid organ transplant recipients.</title>
        <authorList>
            <person name="Nguyen M.H."/>
            <person name="Kaul D."/>
            <person name="Muto C."/>
            <person name="Cheng S.J."/>
            <person name="Richter R.A."/>
            <person name="Bruno V.M."/>
            <person name="Liu G."/>
            <person name="Beyhan S."/>
            <person name="Sundermann A.J."/>
            <person name="Mounaud S."/>
            <person name="Pasculle A.W."/>
            <person name="Nierman W.C."/>
            <person name="Driscoll E."/>
            <person name="Cumbie R."/>
            <person name="Clancy C.J."/>
            <person name="Dupont C.L."/>
        </authorList>
    </citation>
    <scope>NUCLEOTIDE SEQUENCE</scope>
    <source>
        <strain evidence="6">GL16</strain>
    </source>
</reference>
<keyword evidence="2" id="KW-0479">Metal-binding</keyword>
<dbReference type="PRINTS" id="PR00363">
    <property type="entry name" value="CYTOCHROMEB5"/>
</dbReference>